<dbReference type="RefSeq" id="WP_143047152.1">
    <property type="nucleotide sequence ID" value="NZ_FNON01000005.1"/>
</dbReference>
<keyword evidence="2" id="KW-0732">Signal</keyword>
<gene>
    <name evidence="3" type="ORF">SAMN05421504_105696</name>
</gene>
<evidence type="ECO:0000256" key="2">
    <source>
        <dbReference type="SAM" id="SignalP"/>
    </source>
</evidence>
<evidence type="ECO:0000256" key="1">
    <source>
        <dbReference type="SAM" id="MobiDB-lite"/>
    </source>
</evidence>
<dbReference type="OrthoDB" id="3539433at2"/>
<keyword evidence="4" id="KW-1185">Reference proteome</keyword>
<evidence type="ECO:0008006" key="5">
    <source>
        <dbReference type="Google" id="ProtNLM"/>
    </source>
</evidence>
<feature type="chain" id="PRO_5011496273" description="Lipoprotein antigen" evidence="2">
    <location>
        <begin position="26"/>
        <end position="155"/>
    </location>
</feature>
<feature type="region of interest" description="Disordered" evidence="1">
    <location>
        <begin position="25"/>
        <end position="48"/>
    </location>
</feature>
<dbReference type="PROSITE" id="PS51257">
    <property type="entry name" value="PROKAR_LIPOPROTEIN"/>
    <property type="match status" value="1"/>
</dbReference>
<reference evidence="3 4" key="1">
    <citation type="submission" date="2016-10" db="EMBL/GenBank/DDBJ databases">
        <authorList>
            <person name="de Groot N.N."/>
        </authorList>
    </citation>
    <scope>NUCLEOTIDE SEQUENCE [LARGE SCALE GENOMIC DNA]</scope>
    <source>
        <strain evidence="3 4">CPCC 202699</strain>
    </source>
</reference>
<dbReference type="AlphaFoldDB" id="A0A1H3K8K1"/>
<proteinExistence type="predicted"/>
<organism evidence="3 4">
    <name type="scientific">Amycolatopsis xylanica</name>
    <dbReference type="NCBI Taxonomy" id="589385"/>
    <lineage>
        <taxon>Bacteria</taxon>
        <taxon>Bacillati</taxon>
        <taxon>Actinomycetota</taxon>
        <taxon>Actinomycetes</taxon>
        <taxon>Pseudonocardiales</taxon>
        <taxon>Pseudonocardiaceae</taxon>
        <taxon>Amycolatopsis</taxon>
    </lineage>
</organism>
<feature type="compositionally biased region" description="Low complexity" evidence="1">
    <location>
        <begin position="31"/>
        <end position="46"/>
    </location>
</feature>
<dbReference type="EMBL" id="FNON01000005">
    <property type="protein sequence ID" value="SDY48547.1"/>
    <property type="molecule type" value="Genomic_DNA"/>
</dbReference>
<feature type="signal peptide" evidence="2">
    <location>
        <begin position="1"/>
        <end position="25"/>
    </location>
</feature>
<protein>
    <recommendedName>
        <fullName evidence="5">Lipoprotein antigen</fullName>
    </recommendedName>
</protein>
<dbReference type="Proteomes" id="UP000199515">
    <property type="component" value="Unassembled WGS sequence"/>
</dbReference>
<accession>A0A1H3K8K1</accession>
<name>A0A1H3K8K1_9PSEU</name>
<evidence type="ECO:0000313" key="3">
    <source>
        <dbReference type="EMBL" id="SDY48547.1"/>
    </source>
</evidence>
<sequence length="155" mass="16004">MKPPRFLVGLFVLALAGCGSVPKQASPVPLTTAPTQSSSAATQPTTVAEPSRALPTIADMPDEGRNFASCKDGKCRVHVKPGDRVTTPAEVGGTTLRIKAIEPGSVTFEQTGFGGGTFTATVYDTGSGTGLGSGERYTIGFFEIGKDQAILQIDV</sequence>
<evidence type="ECO:0000313" key="4">
    <source>
        <dbReference type="Proteomes" id="UP000199515"/>
    </source>
</evidence>